<dbReference type="SMART" id="SM00922">
    <property type="entry name" value="MR_MLE"/>
    <property type="match status" value="1"/>
</dbReference>
<evidence type="ECO:0000259" key="4">
    <source>
        <dbReference type="SMART" id="SM00922"/>
    </source>
</evidence>
<gene>
    <name evidence="5" type="ORF">FHX74_003676</name>
</gene>
<comment type="caution">
    <text evidence="5">The sequence shown here is derived from an EMBL/GenBank/DDBJ whole genome shotgun (WGS) entry which is preliminary data.</text>
</comment>
<evidence type="ECO:0000256" key="3">
    <source>
        <dbReference type="SAM" id="MobiDB-lite"/>
    </source>
</evidence>
<dbReference type="Pfam" id="PF13378">
    <property type="entry name" value="MR_MLE_C"/>
    <property type="match status" value="1"/>
</dbReference>
<keyword evidence="6" id="KW-1185">Reference proteome</keyword>
<dbReference type="PANTHER" id="PTHR48080:SF3">
    <property type="entry name" value="ENOLASE SUPERFAMILY MEMBER DDB_G0284701"/>
    <property type="match status" value="1"/>
</dbReference>
<evidence type="ECO:0000256" key="2">
    <source>
        <dbReference type="ARBA" id="ARBA00022723"/>
    </source>
</evidence>
<dbReference type="EMBL" id="JACGWT010000006">
    <property type="protein sequence ID" value="MBA8796035.1"/>
    <property type="molecule type" value="Genomic_DNA"/>
</dbReference>
<dbReference type="SUPFAM" id="SSF54826">
    <property type="entry name" value="Enolase N-terminal domain-like"/>
    <property type="match status" value="1"/>
</dbReference>
<sequence>MSDELGRRRIGRVETGSLTGRYPRLIGKNARLGDHGRGPVSTTVTVETTDGLRGWGLAGAVPGPVERFVGRTVGELFDPVTGVVDPDARALDLALHDLAGRALDLPVHRLLGTAGPQTTPVYDGGIYFSDLDARDRPAAGVVLADVAEDATDGFAAFKLKIGRGHRWTDPADGLARDVAVTRAVRDAHPDAVLLVDANDGYDLATTLRYLDATADCGLFWLEEPFVENRSDLEVLRRWRDENGSSLLVADGETCPDVEAVVALAADGLVDVLLMDVIGFGFTAWRSLVPRLAGLGVASSPHAWGELPKTLYAAQLARGLGTVVQLEAVPGRVDGLDTSAYRFDGRSLGAPDLPGFGLPEPGSGPGTRWRDLL</sequence>
<dbReference type="RefSeq" id="WP_182561618.1">
    <property type="nucleotide sequence ID" value="NZ_JACGWT010000006.1"/>
</dbReference>
<evidence type="ECO:0000313" key="5">
    <source>
        <dbReference type="EMBL" id="MBA8796035.1"/>
    </source>
</evidence>
<evidence type="ECO:0000313" key="6">
    <source>
        <dbReference type="Proteomes" id="UP000523079"/>
    </source>
</evidence>
<dbReference type="InterPro" id="IPR036849">
    <property type="entry name" value="Enolase-like_C_sf"/>
</dbReference>
<reference evidence="5 6" key="1">
    <citation type="submission" date="2020-07" db="EMBL/GenBank/DDBJ databases">
        <title>Sequencing the genomes of 1000 actinobacteria strains.</title>
        <authorList>
            <person name="Klenk H.-P."/>
        </authorList>
    </citation>
    <scope>NUCLEOTIDE SEQUENCE [LARGE SCALE GENOMIC DNA]</scope>
    <source>
        <strain evidence="5 6">DSM 100723</strain>
    </source>
</reference>
<dbReference type="Gene3D" id="3.20.20.120">
    <property type="entry name" value="Enolase-like C-terminal domain"/>
    <property type="match status" value="1"/>
</dbReference>
<dbReference type="PANTHER" id="PTHR48080">
    <property type="entry name" value="D-GALACTONATE DEHYDRATASE-RELATED"/>
    <property type="match status" value="1"/>
</dbReference>
<accession>A0A7W3P7I9</accession>
<keyword evidence="2" id="KW-0479">Metal-binding</keyword>
<dbReference type="InterPro" id="IPR029017">
    <property type="entry name" value="Enolase-like_N"/>
</dbReference>
<dbReference type="InterPro" id="IPR013342">
    <property type="entry name" value="Mandelate_racemase_C"/>
</dbReference>
<dbReference type="AlphaFoldDB" id="A0A7W3P7I9"/>
<dbReference type="Proteomes" id="UP000523079">
    <property type="component" value="Unassembled WGS sequence"/>
</dbReference>
<feature type="domain" description="Mandelate racemase/muconate lactonizing enzyme C-terminal" evidence="4">
    <location>
        <begin position="139"/>
        <end position="239"/>
    </location>
</feature>
<dbReference type="InterPro" id="IPR029065">
    <property type="entry name" value="Enolase_C-like"/>
</dbReference>
<comment type="similarity">
    <text evidence="1">Belongs to the mandelate racemase/muconate lactonizing enzyme family.</text>
</comment>
<dbReference type="GO" id="GO:0046872">
    <property type="term" value="F:metal ion binding"/>
    <property type="evidence" value="ECO:0007669"/>
    <property type="project" value="UniProtKB-KW"/>
</dbReference>
<organism evidence="5 6">
    <name type="scientific">Microlunatus kandeliicorticis</name>
    <dbReference type="NCBI Taxonomy" id="1759536"/>
    <lineage>
        <taxon>Bacteria</taxon>
        <taxon>Bacillati</taxon>
        <taxon>Actinomycetota</taxon>
        <taxon>Actinomycetes</taxon>
        <taxon>Propionibacteriales</taxon>
        <taxon>Propionibacteriaceae</taxon>
        <taxon>Microlunatus</taxon>
    </lineage>
</organism>
<dbReference type="SUPFAM" id="SSF51604">
    <property type="entry name" value="Enolase C-terminal domain-like"/>
    <property type="match status" value="1"/>
</dbReference>
<protein>
    <submittedName>
        <fullName evidence="5">L-alanine-DL-glutamate epimerase-like enolase superfamily enzyme</fullName>
    </submittedName>
</protein>
<evidence type="ECO:0000256" key="1">
    <source>
        <dbReference type="ARBA" id="ARBA00008031"/>
    </source>
</evidence>
<dbReference type="SFLD" id="SFLDS00001">
    <property type="entry name" value="Enolase"/>
    <property type="match status" value="1"/>
</dbReference>
<proteinExistence type="inferred from homology"/>
<dbReference type="InterPro" id="IPR034593">
    <property type="entry name" value="DgoD-like"/>
</dbReference>
<name>A0A7W3P7I9_9ACTN</name>
<dbReference type="Gene3D" id="3.30.390.10">
    <property type="entry name" value="Enolase-like, N-terminal domain"/>
    <property type="match status" value="1"/>
</dbReference>
<feature type="region of interest" description="Disordered" evidence="3">
    <location>
        <begin position="351"/>
        <end position="372"/>
    </location>
</feature>